<dbReference type="PROSITE" id="PS50146">
    <property type="entry name" value="DAGK"/>
    <property type="match status" value="1"/>
</dbReference>
<sequence length="336" mass="37657">MELLMKDYAIIYNPTSAAGKTKNDFDYACKTLDKLQVSYKLFQTEYFQHAISLSEQLAKDGYRVIAAGGDGTCNEILNGVMKSNTNELVGFMPIGSGNDIPGAIGIIPDVKRACEIIAEGKTGKNDVGLTINAKNETRYFLGIGSQGFDGAVAGIVNAHEKKYKGTKNYVIALLKTIFQFKKRAVRVIMENDVYEGNPNNVAVGNGESYGEWMYLCGGARIDDGFFNISIPEVTPLRVLFDLKKMYSKTVLPHPKIKTYQSKKVRVEMVKKEDDPYIGQVDGEVIGKLPITYECLPNAYEFIKPERDETIDWFMLKHGKKYLKHCKKRNITPKINE</sequence>
<evidence type="ECO:0000256" key="7">
    <source>
        <dbReference type="ARBA" id="ARBA00022840"/>
    </source>
</evidence>
<comment type="cofactor">
    <cofactor evidence="1">
        <name>Mg(2+)</name>
        <dbReference type="ChEBI" id="CHEBI:18420"/>
    </cofactor>
</comment>
<dbReference type="Gene3D" id="2.60.200.40">
    <property type="match status" value="1"/>
</dbReference>
<keyword evidence="8" id="KW-0460">Magnesium</keyword>
<dbReference type="InterPro" id="IPR045540">
    <property type="entry name" value="YegS/DAGK_C"/>
</dbReference>
<protein>
    <submittedName>
        <fullName evidence="12">Diacylglycerol kinase family protein</fullName>
        <ecNumber evidence="12">2.7.1.-</ecNumber>
    </submittedName>
</protein>
<dbReference type="Pfam" id="PF19279">
    <property type="entry name" value="YegS_C"/>
    <property type="match status" value="1"/>
</dbReference>
<evidence type="ECO:0000256" key="3">
    <source>
        <dbReference type="ARBA" id="ARBA00022679"/>
    </source>
</evidence>
<gene>
    <name evidence="12" type="ORF">DSAG12_03300</name>
</gene>
<dbReference type="PANTHER" id="PTHR12358:SF106">
    <property type="entry name" value="LIPID KINASE YEGS"/>
    <property type="match status" value="1"/>
</dbReference>
<keyword evidence="2" id="KW-0444">Lipid biosynthesis</keyword>
<evidence type="ECO:0000313" key="13">
    <source>
        <dbReference type="Proteomes" id="UP000321408"/>
    </source>
</evidence>
<dbReference type="InterPro" id="IPR017438">
    <property type="entry name" value="ATP-NAD_kinase_N"/>
</dbReference>
<keyword evidence="10" id="KW-0594">Phospholipid biosynthesis</keyword>
<dbReference type="GO" id="GO:0016301">
    <property type="term" value="F:kinase activity"/>
    <property type="evidence" value="ECO:0007669"/>
    <property type="project" value="UniProtKB-KW"/>
</dbReference>
<dbReference type="EC" id="2.7.1.-" evidence="12"/>
<dbReference type="InterPro" id="IPR001206">
    <property type="entry name" value="Diacylglycerol_kinase_cat_dom"/>
</dbReference>
<dbReference type="InterPro" id="IPR016064">
    <property type="entry name" value="NAD/diacylglycerol_kinase_sf"/>
</dbReference>
<dbReference type="Pfam" id="PF00781">
    <property type="entry name" value="DAGK_cat"/>
    <property type="match status" value="1"/>
</dbReference>
<evidence type="ECO:0000256" key="2">
    <source>
        <dbReference type="ARBA" id="ARBA00022516"/>
    </source>
</evidence>
<evidence type="ECO:0000256" key="6">
    <source>
        <dbReference type="ARBA" id="ARBA00022777"/>
    </source>
</evidence>
<keyword evidence="6 12" id="KW-0418">Kinase</keyword>
<evidence type="ECO:0000256" key="11">
    <source>
        <dbReference type="ARBA" id="ARBA00023264"/>
    </source>
</evidence>
<evidence type="ECO:0000256" key="8">
    <source>
        <dbReference type="ARBA" id="ARBA00022842"/>
    </source>
</evidence>
<evidence type="ECO:0000256" key="4">
    <source>
        <dbReference type="ARBA" id="ARBA00022723"/>
    </source>
</evidence>
<dbReference type="SMART" id="SM00046">
    <property type="entry name" value="DAGKc"/>
    <property type="match status" value="1"/>
</dbReference>
<evidence type="ECO:0000256" key="5">
    <source>
        <dbReference type="ARBA" id="ARBA00022741"/>
    </source>
</evidence>
<reference evidence="12 13" key="1">
    <citation type="journal article" date="2020" name="Nature">
        <title>Isolation of an archaeon at the prokaryote-eukaryote interface.</title>
        <authorList>
            <person name="Imachi H."/>
            <person name="Nobu M.K."/>
            <person name="Nakahara N."/>
            <person name="Morono Y."/>
            <person name="Ogawara M."/>
            <person name="Takaki Y."/>
            <person name="Takano Y."/>
            <person name="Uematsu K."/>
            <person name="Ikuta T."/>
            <person name="Ito M."/>
            <person name="Matsui Y."/>
            <person name="Miyazaki M."/>
            <person name="Murata K."/>
            <person name="Saito Y."/>
            <person name="Sakai S."/>
            <person name="Song C."/>
            <person name="Tasumi E."/>
            <person name="Yamanaka Y."/>
            <person name="Yamaguchi T."/>
            <person name="Kamagata Y."/>
            <person name="Tamaki H."/>
            <person name="Takai K."/>
        </authorList>
    </citation>
    <scope>NUCLEOTIDE SEQUENCE [LARGE SCALE GENOMIC DNA]</scope>
    <source>
        <strain evidence="12 13">MK-D1</strain>
    </source>
</reference>
<keyword evidence="9" id="KW-0443">Lipid metabolism</keyword>
<dbReference type="InterPro" id="IPR050187">
    <property type="entry name" value="Lipid_Phosphate_FormReg"/>
</dbReference>
<keyword evidence="4" id="KW-0479">Metal-binding</keyword>
<evidence type="ECO:0000256" key="10">
    <source>
        <dbReference type="ARBA" id="ARBA00023209"/>
    </source>
</evidence>
<dbReference type="SUPFAM" id="SSF111331">
    <property type="entry name" value="NAD kinase/diacylglycerol kinase-like"/>
    <property type="match status" value="1"/>
</dbReference>
<dbReference type="Proteomes" id="UP000321408">
    <property type="component" value="Chromosome"/>
</dbReference>
<keyword evidence="3 12" id="KW-0808">Transferase</keyword>
<dbReference type="PANTHER" id="PTHR12358">
    <property type="entry name" value="SPHINGOSINE KINASE"/>
    <property type="match status" value="1"/>
</dbReference>
<dbReference type="EMBL" id="CP042905">
    <property type="protein sequence ID" value="QEE17463.2"/>
    <property type="molecule type" value="Genomic_DNA"/>
</dbReference>
<evidence type="ECO:0000313" key="12">
    <source>
        <dbReference type="EMBL" id="QEE17463.2"/>
    </source>
</evidence>
<dbReference type="Gene3D" id="3.40.50.10330">
    <property type="entry name" value="Probable inorganic polyphosphate/atp-NAD kinase, domain 1"/>
    <property type="match status" value="1"/>
</dbReference>
<dbReference type="GO" id="GO:0008654">
    <property type="term" value="P:phospholipid biosynthetic process"/>
    <property type="evidence" value="ECO:0007669"/>
    <property type="project" value="UniProtKB-KW"/>
</dbReference>
<evidence type="ECO:0000256" key="1">
    <source>
        <dbReference type="ARBA" id="ARBA00001946"/>
    </source>
</evidence>
<dbReference type="KEGG" id="psyt:DSAG12_03300"/>
<dbReference type="GO" id="GO:0046872">
    <property type="term" value="F:metal ion binding"/>
    <property type="evidence" value="ECO:0007669"/>
    <property type="project" value="UniProtKB-KW"/>
</dbReference>
<dbReference type="InterPro" id="IPR005218">
    <property type="entry name" value="Diacylglycerol/lipid_kinase"/>
</dbReference>
<name>A0A5B9DFA4_9ARCH</name>
<keyword evidence="13" id="KW-1185">Reference proteome</keyword>
<organism evidence="12 13">
    <name type="scientific">Promethearchaeum syntrophicum</name>
    <dbReference type="NCBI Taxonomy" id="2594042"/>
    <lineage>
        <taxon>Archaea</taxon>
        <taxon>Promethearchaeati</taxon>
        <taxon>Promethearchaeota</taxon>
        <taxon>Promethearchaeia</taxon>
        <taxon>Promethearchaeales</taxon>
        <taxon>Promethearchaeaceae</taxon>
        <taxon>Promethearchaeum</taxon>
    </lineage>
</organism>
<dbReference type="NCBIfam" id="TIGR00147">
    <property type="entry name" value="YegS/Rv2252/BmrU family lipid kinase"/>
    <property type="match status" value="1"/>
</dbReference>
<proteinExistence type="predicted"/>
<accession>A0A5B9DFA4</accession>
<keyword evidence="7" id="KW-0067">ATP-binding</keyword>
<dbReference type="GO" id="GO:0005886">
    <property type="term" value="C:plasma membrane"/>
    <property type="evidence" value="ECO:0007669"/>
    <property type="project" value="TreeGrafter"/>
</dbReference>
<dbReference type="GO" id="GO:0005524">
    <property type="term" value="F:ATP binding"/>
    <property type="evidence" value="ECO:0007669"/>
    <property type="project" value="UniProtKB-KW"/>
</dbReference>
<keyword evidence="11" id="KW-1208">Phospholipid metabolism</keyword>
<reference evidence="12 13" key="2">
    <citation type="journal article" date="2024" name="Int. J. Syst. Evol. Microbiol.">
        <title>Promethearchaeum syntrophicum gen. nov., sp. nov., an anaerobic, obligately syntrophic archaeon, the first isolate of the lineage 'Asgard' archaea, and proposal of the new archaeal phylum Promethearchaeota phyl. nov. and kingdom Promethearchaeati regn. nov.</title>
        <authorList>
            <person name="Imachi H."/>
            <person name="Nobu M.K."/>
            <person name="Kato S."/>
            <person name="Takaki Y."/>
            <person name="Miyazaki M."/>
            <person name="Miyata M."/>
            <person name="Ogawara M."/>
            <person name="Saito Y."/>
            <person name="Sakai S."/>
            <person name="Tahara Y.O."/>
            <person name="Takano Y."/>
            <person name="Tasumi E."/>
            <person name="Uematsu K."/>
            <person name="Yoshimura T."/>
            <person name="Itoh T."/>
            <person name="Ohkuma M."/>
            <person name="Takai K."/>
        </authorList>
    </citation>
    <scope>NUCLEOTIDE SEQUENCE [LARGE SCALE GENOMIC DNA]</scope>
    <source>
        <strain evidence="12 13">MK-D1</strain>
    </source>
</reference>
<evidence type="ECO:0000256" key="9">
    <source>
        <dbReference type="ARBA" id="ARBA00023098"/>
    </source>
</evidence>
<keyword evidence="5" id="KW-0547">Nucleotide-binding</keyword>
<dbReference type="AlphaFoldDB" id="A0A5B9DFA4"/>